<dbReference type="SUPFAM" id="SSF53955">
    <property type="entry name" value="Lysozyme-like"/>
    <property type="match status" value="1"/>
</dbReference>
<dbReference type="EMBL" id="JAOTPO010000009">
    <property type="protein sequence ID" value="MDE5414420.1"/>
    <property type="molecule type" value="Genomic_DNA"/>
</dbReference>
<comment type="caution">
    <text evidence="1">The sequence shown here is derived from an EMBL/GenBank/DDBJ whole genome shotgun (WGS) entry which is preliminary data.</text>
</comment>
<dbReference type="Proteomes" id="UP001148125">
    <property type="component" value="Unassembled WGS sequence"/>
</dbReference>
<evidence type="ECO:0000313" key="2">
    <source>
        <dbReference type="Proteomes" id="UP001148125"/>
    </source>
</evidence>
<protein>
    <submittedName>
        <fullName evidence="1">Lytic transglycosylase domain-containing protein</fullName>
    </submittedName>
</protein>
<dbReference type="CDD" id="cd13399">
    <property type="entry name" value="Slt35-like"/>
    <property type="match status" value="1"/>
</dbReference>
<gene>
    <name evidence="1" type="ORF">N7Z68_13655</name>
</gene>
<dbReference type="InterPro" id="IPR023346">
    <property type="entry name" value="Lysozyme-like_dom_sf"/>
</dbReference>
<accession>A0ABT5VGL8</accession>
<name>A0ABT5VGL8_9BACI</name>
<keyword evidence="2" id="KW-1185">Reference proteome</keyword>
<reference evidence="1" key="1">
    <citation type="submission" date="2024-05" db="EMBL/GenBank/DDBJ databases">
        <title>Alkalihalobacillus sp. strain MEB203 novel alkaliphilic bacterium from Lonar Lake, India.</title>
        <authorList>
            <person name="Joshi A."/>
            <person name="Thite S."/>
            <person name="Mengade P."/>
        </authorList>
    </citation>
    <scope>NUCLEOTIDE SEQUENCE</scope>
    <source>
        <strain evidence="1">MEB 203</strain>
    </source>
</reference>
<dbReference type="Gene3D" id="1.10.530.10">
    <property type="match status" value="1"/>
</dbReference>
<dbReference type="RefSeq" id="WP_275119033.1">
    <property type="nucleotide sequence ID" value="NZ_JAOTPO010000009.1"/>
</dbReference>
<proteinExistence type="predicted"/>
<sequence length="211" mass="23566">MGKKKKKIRKSMRGRLIFAFAVLLLVMVLHYQTEIKRGLIQFSFKDNAIPSCYIPIYKEAAETYAIPWELLAAIHRIETRFSTVDPMVSSVGAVGHFQFMPRTWVGWRYPGTDLGDITDGVDITDLELIVEYGGYGIDASGNGKADPFNVVDAANAAAKYLADHGAANGDLPKAVFSYNHSQKYVDKVLHYYELYNDGGYTAEKPSGYCFK</sequence>
<organism evidence="1 2">
    <name type="scientific">Alkalihalobacterium chitinilyticum</name>
    <dbReference type="NCBI Taxonomy" id="2980103"/>
    <lineage>
        <taxon>Bacteria</taxon>
        <taxon>Bacillati</taxon>
        <taxon>Bacillota</taxon>
        <taxon>Bacilli</taxon>
        <taxon>Bacillales</taxon>
        <taxon>Bacillaceae</taxon>
        <taxon>Alkalihalobacterium</taxon>
    </lineage>
</organism>
<evidence type="ECO:0000313" key="1">
    <source>
        <dbReference type="EMBL" id="MDE5414420.1"/>
    </source>
</evidence>